<dbReference type="HOGENOM" id="CLU_1046839_0_0_1"/>
<evidence type="ECO:0000313" key="2">
    <source>
        <dbReference type="EMBL" id="EDV94276.1"/>
    </source>
</evidence>
<dbReference type="EMBL" id="CH916594">
    <property type="protein sequence ID" value="EDV94276.1"/>
    <property type="molecule type" value="Genomic_DNA"/>
</dbReference>
<reference evidence="2 3" key="1">
    <citation type="journal article" date="2007" name="Nature">
        <title>Evolution of genes and genomes on the Drosophila phylogeny.</title>
        <authorList>
            <consortium name="Drosophila 12 Genomes Consortium"/>
            <person name="Clark A.G."/>
            <person name="Eisen M.B."/>
            <person name="Smith D.R."/>
            <person name="Bergman C.M."/>
            <person name="Oliver B."/>
            <person name="Markow T.A."/>
            <person name="Kaufman T.C."/>
            <person name="Kellis M."/>
            <person name="Gelbart W."/>
            <person name="Iyer V.N."/>
            <person name="Pollard D.A."/>
            <person name="Sackton T.B."/>
            <person name="Larracuente A.M."/>
            <person name="Singh N.D."/>
            <person name="Abad J.P."/>
            <person name="Abt D.N."/>
            <person name="Adryan B."/>
            <person name="Aguade M."/>
            <person name="Akashi H."/>
            <person name="Anderson W.W."/>
            <person name="Aquadro C.F."/>
            <person name="Ardell D.H."/>
            <person name="Arguello R."/>
            <person name="Artieri C.G."/>
            <person name="Barbash D.A."/>
            <person name="Barker D."/>
            <person name="Barsanti P."/>
            <person name="Batterham P."/>
            <person name="Batzoglou S."/>
            <person name="Begun D."/>
            <person name="Bhutkar A."/>
            <person name="Blanco E."/>
            <person name="Bosak S.A."/>
            <person name="Bradley R.K."/>
            <person name="Brand A.D."/>
            <person name="Brent M.R."/>
            <person name="Brooks A.N."/>
            <person name="Brown R.H."/>
            <person name="Butlin R.K."/>
            <person name="Caggese C."/>
            <person name="Calvi B.R."/>
            <person name="Bernardo de Carvalho A."/>
            <person name="Caspi A."/>
            <person name="Castrezana S."/>
            <person name="Celniker S.E."/>
            <person name="Chang J.L."/>
            <person name="Chapple C."/>
            <person name="Chatterji S."/>
            <person name="Chinwalla A."/>
            <person name="Civetta A."/>
            <person name="Clifton S.W."/>
            <person name="Comeron J.M."/>
            <person name="Costello J.C."/>
            <person name="Coyne J.A."/>
            <person name="Daub J."/>
            <person name="David R.G."/>
            <person name="Delcher A.L."/>
            <person name="Delehaunty K."/>
            <person name="Do C.B."/>
            <person name="Ebling H."/>
            <person name="Edwards K."/>
            <person name="Eickbush T."/>
            <person name="Evans J.D."/>
            <person name="Filipski A."/>
            <person name="Findeiss S."/>
            <person name="Freyhult E."/>
            <person name="Fulton L."/>
            <person name="Fulton R."/>
            <person name="Garcia A.C."/>
            <person name="Gardiner A."/>
            <person name="Garfield D.A."/>
            <person name="Garvin B.E."/>
            <person name="Gibson G."/>
            <person name="Gilbert D."/>
            <person name="Gnerre S."/>
            <person name="Godfrey J."/>
            <person name="Good R."/>
            <person name="Gotea V."/>
            <person name="Gravely B."/>
            <person name="Greenberg A.J."/>
            <person name="Griffiths-Jones S."/>
            <person name="Gross S."/>
            <person name="Guigo R."/>
            <person name="Gustafson E.A."/>
            <person name="Haerty W."/>
            <person name="Hahn M.W."/>
            <person name="Halligan D.L."/>
            <person name="Halpern A.L."/>
            <person name="Halter G.M."/>
            <person name="Han M.V."/>
            <person name="Heger A."/>
            <person name="Hillier L."/>
            <person name="Hinrichs A.S."/>
            <person name="Holmes I."/>
            <person name="Hoskins R.A."/>
            <person name="Hubisz M.J."/>
            <person name="Hultmark D."/>
            <person name="Huntley M.A."/>
            <person name="Jaffe D.B."/>
            <person name="Jagadeeshan S."/>
            <person name="Jeck W.R."/>
            <person name="Johnson J."/>
            <person name="Jones C.D."/>
            <person name="Jordan W.C."/>
            <person name="Karpen G.H."/>
            <person name="Kataoka E."/>
            <person name="Keightley P.D."/>
            <person name="Kheradpour P."/>
            <person name="Kirkness E.F."/>
            <person name="Koerich L.B."/>
            <person name="Kristiansen K."/>
            <person name="Kudrna D."/>
            <person name="Kulathinal R.J."/>
            <person name="Kumar S."/>
            <person name="Kwok R."/>
            <person name="Lander E."/>
            <person name="Langley C.H."/>
            <person name="Lapoint R."/>
            <person name="Lazzaro B.P."/>
            <person name="Lee S.J."/>
            <person name="Levesque L."/>
            <person name="Li R."/>
            <person name="Lin C.F."/>
            <person name="Lin M.F."/>
            <person name="Lindblad-Toh K."/>
            <person name="Llopart A."/>
            <person name="Long M."/>
            <person name="Low L."/>
            <person name="Lozovsky E."/>
            <person name="Lu J."/>
            <person name="Luo M."/>
            <person name="Machado C.A."/>
            <person name="Makalowski W."/>
            <person name="Marzo M."/>
            <person name="Matsuda M."/>
            <person name="Matzkin L."/>
            <person name="McAllister B."/>
            <person name="McBride C.S."/>
            <person name="McKernan B."/>
            <person name="McKernan K."/>
            <person name="Mendez-Lago M."/>
            <person name="Minx P."/>
            <person name="Mollenhauer M.U."/>
            <person name="Montooth K."/>
            <person name="Mount S.M."/>
            <person name="Mu X."/>
            <person name="Myers E."/>
            <person name="Negre B."/>
            <person name="Newfeld S."/>
            <person name="Nielsen R."/>
            <person name="Noor M.A."/>
            <person name="O'Grady P."/>
            <person name="Pachter L."/>
            <person name="Papaceit M."/>
            <person name="Parisi M.J."/>
            <person name="Parisi M."/>
            <person name="Parts L."/>
            <person name="Pedersen J.S."/>
            <person name="Pesole G."/>
            <person name="Phillippy A.M."/>
            <person name="Ponting C.P."/>
            <person name="Pop M."/>
            <person name="Porcelli D."/>
            <person name="Powell J.R."/>
            <person name="Prohaska S."/>
            <person name="Pruitt K."/>
            <person name="Puig M."/>
            <person name="Quesneville H."/>
            <person name="Ram K.R."/>
            <person name="Rand D."/>
            <person name="Rasmussen M.D."/>
            <person name="Reed L.K."/>
            <person name="Reenan R."/>
            <person name="Reily A."/>
            <person name="Remington K.A."/>
            <person name="Rieger T.T."/>
            <person name="Ritchie M.G."/>
            <person name="Robin C."/>
            <person name="Rogers Y.H."/>
            <person name="Rohde C."/>
            <person name="Rozas J."/>
            <person name="Rubenfield M.J."/>
            <person name="Ruiz A."/>
            <person name="Russo S."/>
            <person name="Salzberg S.L."/>
            <person name="Sanchez-Gracia A."/>
            <person name="Saranga D.J."/>
            <person name="Sato H."/>
            <person name="Schaeffer S.W."/>
            <person name="Schatz M.C."/>
            <person name="Schlenke T."/>
            <person name="Schwartz R."/>
            <person name="Segarra C."/>
            <person name="Singh R.S."/>
            <person name="Sirot L."/>
            <person name="Sirota M."/>
            <person name="Sisneros N.B."/>
            <person name="Smith C.D."/>
            <person name="Smith T.F."/>
            <person name="Spieth J."/>
            <person name="Stage D.E."/>
            <person name="Stark A."/>
            <person name="Stephan W."/>
            <person name="Strausberg R.L."/>
            <person name="Strempel S."/>
            <person name="Sturgill D."/>
            <person name="Sutton G."/>
            <person name="Sutton G.G."/>
            <person name="Tao W."/>
            <person name="Teichmann S."/>
            <person name="Tobari Y.N."/>
            <person name="Tomimura Y."/>
            <person name="Tsolas J.M."/>
            <person name="Valente V.L."/>
            <person name="Venter E."/>
            <person name="Venter J.C."/>
            <person name="Vicario S."/>
            <person name="Vieira F.G."/>
            <person name="Vilella A.J."/>
            <person name="Villasante A."/>
            <person name="Walenz B."/>
            <person name="Wang J."/>
            <person name="Wasserman M."/>
            <person name="Watts T."/>
            <person name="Wilson D."/>
            <person name="Wilson R.K."/>
            <person name="Wing R.A."/>
            <person name="Wolfner M.F."/>
            <person name="Wong A."/>
            <person name="Wong G.K."/>
            <person name="Wu C.I."/>
            <person name="Wu G."/>
            <person name="Yamamoto D."/>
            <person name="Yang H.P."/>
            <person name="Yang S.P."/>
            <person name="Yorke J.A."/>
            <person name="Yoshida K."/>
            <person name="Zdobnov E."/>
            <person name="Zhang P."/>
            <person name="Zhang Y."/>
            <person name="Zimin A.V."/>
            <person name="Baldwin J."/>
            <person name="Abdouelleil A."/>
            <person name="Abdulkadir J."/>
            <person name="Abebe A."/>
            <person name="Abera B."/>
            <person name="Abreu J."/>
            <person name="Acer S.C."/>
            <person name="Aftuck L."/>
            <person name="Alexander A."/>
            <person name="An P."/>
            <person name="Anderson E."/>
            <person name="Anderson S."/>
            <person name="Arachi H."/>
            <person name="Azer M."/>
            <person name="Bachantsang P."/>
            <person name="Barry A."/>
            <person name="Bayul T."/>
            <person name="Berlin A."/>
            <person name="Bessette D."/>
            <person name="Bloom T."/>
            <person name="Blye J."/>
            <person name="Boguslavskiy L."/>
            <person name="Bonnet C."/>
            <person name="Boukhgalter B."/>
            <person name="Bourzgui I."/>
            <person name="Brown A."/>
            <person name="Cahill P."/>
            <person name="Channer S."/>
            <person name="Cheshatsang Y."/>
            <person name="Chuda L."/>
            <person name="Citroen M."/>
            <person name="Collymore A."/>
            <person name="Cooke P."/>
            <person name="Costello M."/>
            <person name="D'Aco K."/>
            <person name="Daza R."/>
            <person name="De Haan G."/>
            <person name="DeGray S."/>
            <person name="DeMaso C."/>
            <person name="Dhargay N."/>
            <person name="Dooley K."/>
            <person name="Dooley E."/>
            <person name="Doricent M."/>
            <person name="Dorje P."/>
            <person name="Dorjee K."/>
            <person name="Dupes A."/>
            <person name="Elong R."/>
            <person name="Falk J."/>
            <person name="Farina A."/>
            <person name="Faro S."/>
            <person name="Ferguson D."/>
            <person name="Fisher S."/>
            <person name="Foley C.D."/>
            <person name="Franke A."/>
            <person name="Friedrich D."/>
            <person name="Gadbois L."/>
            <person name="Gearin G."/>
            <person name="Gearin C.R."/>
            <person name="Giannoukos G."/>
            <person name="Goode T."/>
            <person name="Graham J."/>
            <person name="Grandbois E."/>
            <person name="Grewal S."/>
            <person name="Gyaltsen K."/>
            <person name="Hafez N."/>
            <person name="Hagos B."/>
            <person name="Hall J."/>
            <person name="Henson C."/>
            <person name="Hollinger A."/>
            <person name="Honan T."/>
            <person name="Huard M.D."/>
            <person name="Hughes L."/>
            <person name="Hurhula B."/>
            <person name="Husby M.E."/>
            <person name="Kamat A."/>
            <person name="Kanga B."/>
            <person name="Kashin S."/>
            <person name="Khazanovich D."/>
            <person name="Kisner P."/>
            <person name="Lance K."/>
            <person name="Lara M."/>
            <person name="Lee W."/>
            <person name="Lennon N."/>
            <person name="Letendre F."/>
            <person name="LeVine R."/>
            <person name="Lipovsky A."/>
            <person name="Liu X."/>
            <person name="Liu J."/>
            <person name="Liu S."/>
            <person name="Lokyitsang T."/>
            <person name="Lokyitsang Y."/>
            <person name="Lubonja R."/>
            <person name="Lui A."/>
            <person name="MacDonald P."/>
            <person name="Magnisalis V."/>
            <person name="Maru K."/>
            <person name="Matthews C."/>
            <person name="McCusker W."/>
            <person name="McDonough S."/>
            <person name="Mehta T."/>
            <person name="Meldrim J."/>
            <person name="Meneus L."/>
            <person name="Mihai O."/>
            <person name="Mihalev A."/>
            <person name="Mihova T."/>
            <person name="Mittelman R."/>
            <person name="Mlenga V."/>
            <person name="Montmayeur A."/>
            <person name="Mulrain L."/>
            <person name="Navidi A."/>
            <person name="Naylor J."/>
            <person name="Negash T."/>
            <person name="Nguyen T."/>
            <person name="Nguyen N."/>
            <person name="Nicol R."/>
            <person name="Norbu C."/>
            <person name="Norbu N."/>
            <person name="Novod N."/>
            <person name="O'Neill B."/>
            <person name="Osman S."/>
            <person name="Markiewicz E."/>
            <person name="Oyono O.L."/>
            <person name="Patti C."/>
            <person name="Phunkhang P."/>
            <person name="Pierre F."/>
            <person name="Priest M."/>
            <person name="Raghuraman S."/>
            <person name="Rege F."/>
            <person name="Reyes R."/>
            <person name="Rise C."/>
            <person name="Rogov P."/>
            <person name="Ross K."/>
            <person name="Ryan E."/>
            <person name="Settipalli S."/>
            <person name="Shea T."/>
            <person name="Sherpa N."/>
            <person name="Shi L."/>
            <person name="Shih D."/>
            <person name="Sparrow T."/>
            <person name="Spaulding J."/>
            <person name="Stalker J."/>
            <person name="Stange-Thomann N."/>
            <person name="Stavropoulos S."/>
            <person name="Stone C."/>
            <person name="Strader C."/>
            <person name="Tesfaye S."/>
            <person name="Thomson T."/>
            <person name="Thoulutsang Y."/>
            <person name="Thoulutsang D."/>
            <person name="Topham K."/>
            <person name="Topping I."/>
            <person name="Tsamla T."/>
            <person name="Vassiliev H."/>
            <person name="Vo A."/>
            <person name="Wangchuk T."/>
            <person name="Wangdi T."/>
            <person name="Weiand M."/>
            <person name="Wilkinson J."/>
            <person name="Wilson A."/>
            <person name="Yadav S."/>
            <person name="Young G."/>
            <person name="Yu Q."/>
            <person name="Zembek L."/>
            <person name="Zhong D."/>
            <person name="Zimmer A."/>
            <person name="Zwirko Z."/>
            <person name="Jaffe D.B."/>
            <person name="Alvarez P."/>
            <person name="Brockman W."/>
            <person name="Butler J."/>
            <person name="Chin C."/>
            <person name="Gnerre S."/>
            <person name="Grabherr M."/>
            <person name="Kleber M."/>
            <person name="Mauceli E."/>
            <person name="MacCallum I."/>
        </authorList>
    </citation>
    <scope>NUCLEOTIDE SEQUENCE [LARGE SCALE GENOMIC DNA]</scope>
    <source>
        <strain evidence="3">Tucson 15287-2541.00</strain>
    </source>
</reference>
<name>B4K0V7_DROGR</name>
<proteinExistence type="predicted"/>
<sequence length="266" mass="28405">MPPRKKRSAELEAGGAQMVSSDDDTSQSSDAASLAEVRRRGVLSKQQLRKAASETAVDSAAENERLKGRLEAVRFNATNEHAGHVTAGQTRVPPRGGPMSTMSSAPEMPPPVETWSLVVRSKTAGKTAKEVVDKVVKEVGPTLGVRVHEVKPLRDGGAIIRTPSVAERKKIAGNAKFSEVGLEVSVKERLGPKVVVQGVHAVISPDEFMAELYELNLKDKMSKEAFTKGVRIASKPWSQEGSAAVNAVFEGAGRPCKPSWMSDAAT</sequence>
<dbReference type="OMA" id="ATNEHAG"/>
<dbReference type="Proteomes" id="UP000001070">
    <property type="component" value="Unassembled WGS sequence"/>
</dbReference>
<evidence type="ECO:0000313" key="3">
    <source>
        <dbReference type="Proteomes" id="UP000001070"/>
    </source>
</evidence>
<dbReference type="AlphaFoldDB" id="B4K0V7"/>
<gene>
    <name evidence="2" type="primary">Dgri\GH12993</name>
    <name evidence="2" type="ORF">Dgri_GH12993</name>
</gene>
<dbReference type="eggNOG" id="ENOG502T6SV">
    <property type="taxonomic scope" value="Eukaryota"/>
</dbReference>
<keyword evidence="3" id="KW-1185">Reference proteome</keyword>
<evidence type="ECO:0000256" key="1">
    <source>
        <dbReference type="SAM" id="MobiDB-lite"/>
    </source>
</evidence>
<feature type="region of interest" description="Disordered" evidence="1">
    <location>
        <begin position="85"/>
        <end position="111"/>
    </location>
</feature>
<dbReference type="PhylomeDB" id="B4K0V7"/>
<protein>
    <submittedName>
        <fullName evidence="2">GH12993</fullName>
    </submittedName>
</protein>
<dbReference type="InParanoid" id="B4K0V7"/>
<feature type="region of interest" description="Disordered" evidence="1">
    <location>
        <begin position="1"/>
        <end position="63"/>
    </location>
</feature>
<organism evidence="3">
    <name type="scientific">Drosophila grimshawi</name>
    <name type="common">Hawaiian fruit fly</name>
    <name type="synonym">Idiomyia grimshawi</name>
    <dbReference type="NCBI Taxonomy" id="7222"/>
    <lineage>
        <taxon>Eukaryota</taxon>
        <taxon>Metazoa</taxon>
        <taxon>Ecdysozoa</taxon>
        <taxon>Arthropoda</taxon>
        <taxon>Hexapoda</taxon>
        <taxon>Insecta</taxon>
        <taxon>Pterygota</taxon>
        <taxon>Neoptera</taxon>
        <taxon>Endopterygota</taxon>
        <taxon>Diptera</taxon>
        <taxon>Brachycera</taxon>
        <taxon>Muscomorpha</taxon>
        <taxon>Ephydroidea</taxon>
        <taxon>Drosophilidae</taxon>
        <taxon>Drosophila</taxon>
        <taxon>Hawaiian Drosophila</taxon>
    </lineage>
</organism>
<accession>B4K0V7</accession>